<accession>A0A9P1J273</accession>
<comment type="caution">
    <text evidence="2">The sequence shown here is derived from an EMBL/GenBank/DDBJ whole genome shotgun (WGS) entry which is preliminary data.</text>
</comment>
<proteinExistence type="predicted"/>
<feature type="compositionally biased region" description="Polar residues" evidence="1">
    <location>
        <begin position="17"/>
        <end position="34"/>
    </location>
</feature>
<dbReference type="AlphaFoldDB" id="A0A9P1J273"/>
<reference evidence="2" key="1">
    <citation type="submission" date="2022-11" db="EMBL/GenBank/DDBJ databases">
        <authorList>
            <person name="Kikuchi T."/>
        </authorList>
    </citation>
    <scope>NUCLEOTIDE SEQUENCE</scope>
    <source>
        <strain evidence="2">PS1010</strain>
    </source>
</reference>
<gene>
    <name evidence="2" type="ORF">CAMP_LOCUS17969</name>
</gene>
<feature type="region of interest" description="Disordered" evidence="1">
    <location>
        <begin position="17"/>
        <end position="53"/>
    </location>
</feature>
<protein>
    <submittedName>
        <fullName evidence="2">Uncharacterized protein</fullName>
    </submittedName>
</protein>
<dbReference type="EMBL" id="CANHGI010000006">
    <property type="protein sequence ID" value="CAI5455332.1"/>
    <property type="molecule type" value="Genomic_DNA"/>
</dbReference>
<sequence length="114" mass="12756">MEQSKVLLPAFEQSSLSVSNVSTTMTPTISTNDLQTDESKSPEVPTDMSKLWEQENRKNGTVVVIIPERPEPFSPPSADRILANPNAVKIQNKIKSFYGKRQSAKRFDLAHLLE</sequence>
<keyword evidence="3" id="KW-1185">Reference proteome</keyword>
<evidence type="ECO:0000313" key="2">
    <source>
        <dbReference type="EMBL" id="CAI5455332.1"/>
    </source>
</evidence>
<evidence type="ECO:0000256" key="1">
    <source>
        <dbReference type="SAM" id="MobiDB-lite"/>
    </source>
</evidence>
<evidence type="ECO:0000313" key="3">
    <source>
        <dbReference type="Proteomes" id="UP001152747"/>
    </source>
</evidence>
<organism evidence="2 3">
    <name type="scientific">Caenorhabditis angaria</name>
    <dbReference type="NCBI Taxonomy" id="860376"/>
    <lineage>
        <taxon>Eukaryota</taxon>
        <taxon>Metazoa</taxon>
        <taxon>Ecdysozoa</taxon>
        <taxon>Nematoda</taxon>
        <taxon>Chromadorea</taxon>
        <taxon>Rhabditida</taxon>
        <taxon>Rhabditina</taxon>
        <taxon>Rhabditomorpha</taxon>
        <taxon>Rhabditoidea</taxon>
        <taxon>Rhabditidae</taxon>
        <taxon>Peloderinae</taxon>
        <taxon>Caenorhabditis</taxon>
    </lineage>
</organism>
<dbReference type="Proteomes" id="UP001152747">
    <property type="component" value="Unassembled WGS sequence"/>
</dbReference>
<name>A0A9P1J273_9PELO</name>